<dbReference type="RefSeq" id="WP_203829880.1">
    <property type="nucleotide sequence ID" value="NZ_BAAATY010000047.1"/>
</dbReference>
<keyword evidence="1" id="KW-0732">Signal</keyword>
<dbReference type="Proteomes" id="UP000624709">
    <property type="component" value="Unassembled WGS sequence"/>
</dbReference>
<comment type="caution">
    <text evidence="2">The sequence shown here is derived from an EMBL/GenBank/DDBJ whole genome shotgun (WGS) entry which is preliminary data.</text>
</comment>
<organism evidence="2 3">
    <name type="scientific">Actinoplanes palleronii</name>
    <dbReference type="NCBI Taxonomy" id="113570"/>
    <lineage>
        <taxon>Bacteria</taxon>
        <taxon>Bacillati</taxon>
        <taxon>Actinomycetota</taxon>
        <taxon>Actinomycetes</taxon>
        <taxon>Micromonosporales</taxon>
        <taxon>Micromonosporaceae</taxon>
        <taxon>Actinoplanes</taxon>
    </lineage>
</organism>
<feature type="signal peptide" evidence="1">
    <location>
        <begin position="1"/>
        <end position="25"/>
    </location>
</feature>
<evidence type="ECO:0000313" key="2">
    <source>
        <dbReference type="EMBL" id="GIE72135.1"/>
    </source>
</evidence>
<reference evidence="2 3" key="1">
    <citation type="submission" date="2021-01" db="EMBL/GenBank/DDBJ databases">
        <title>Whole genome shotgun sequence of Actinoplanes palleronii NBRC 14916.</title>
        <authorList>
            <person name="Komaki H."/>
            <person name="Tamura T."/>
        </authorList>
    </citation>
    <scope>NUCLEOTIDE SEQUENCE [LARGE SCALE GENOMIC DNA]</scope>
    <source>
        <strain evidence="2 3">NBRC 14916</strain>
    </source>
</reference>
<feature type="chain" id="PRO_5045866574" evidence="1">
    <location>
        <begin position="26"/>
        <end position="179"/>
    </location>
</feature>
<protein>
    <submittedName>
        <fullName evidence="2">Uncharacterized protein</fullName>
    </submittedName>
</protein>
<sequence>MYRRALMSGLMAATLLAGTATPASASPAGTGDAFTDHVTGKISQFVSGRAFSRHEDDVRRRRVLGVETCSGHERWVDGTVGVPAVTVTGDMSSGFDGSITLPYQASYRHKNFSGVLCEYQTEEKNPTGTLQIGIRITMGTTGVTQYDVVTSDPSTDHDATRMSTTAIRDGIVDKIRENL</sequence>
<dbReference type="EMBL" id="BOMS01000137">
    <property type="protein sequence ID" value="GIE72135.1"/>
    <property type="molecule type" value="Genomic_DNA"/>
</dbReference>
<accession>A0ABQ4BNB3</accession>
<keyword evidence="3" id="KW-1185">Reference proteome</keyword>
<proteinExistence type="predicted"/>
<evidence type="ECO:0000313" key="3">
    <source>
        <dbReference type="Proteomes" id="UP000624709"/>
    </source>
</evidence>
<name>A0ABQ4BNB3_9ACTN</name>
<evidence type="ECO:0000256" key="1">
    <source>
        <dbReference type="SAM" id="SignalP"/>
    </source>
</evidence>
<gene>
    <name evidence="2" type="ORF">Apa02nite_082430</name>
</gene>